<evidence type="ECO:0000313" key="4">
    <source>
        <dbReference type="Proteomes" id="UP000070328"/>
    </source>
</evidence>
<keyword evidence="2" id="KW-0812">Transmembrane</keyword>
<feature type="region of interest" description="Disordered" evidence="1">
    <location>
        <begin position="183"/>
        <end position="211"/>
    </location>
</feature>
<evidence type="ECO:0000256" key="2">
    <source>
        <dbReference type="SAM" id="Phobius"/>
    </source>
</evidence>
<protein>
    <submittedName>
        <fullName evidence="3">Uncharacterized protein</fullName>
    </submittedName>
</protein>
<keyword evidence="4" id="KW-1185">Reference proteome</keyword>
<accession>A0A135SUI2</accession>
<dbReference type="EMBL" id="JFBX01000393">
    <property type="protein sequence ID" value="KXH39580.1"/>
    <property type="molecule type" value="Genomic_DNA"/>
</dbReference>
<evidence type="ECO:0000313" key="3">
    <source>
        <dbReference type="EMBL" id="KXH39580.1"/>
    </source>
</evidence>
<proteinExistence type="predicted"/>
<comment type="caution">
    <text evidence="3">The sequence shown here is derived from an EMBL/GenBank/DDBJ whole genome shotgun (WGS) entry which is preliminary data.</text>
</comment>
<dbReference type="AlphaFoldDB" id="A0A135SUI2"/>
<keyword evidence="2" id="KW-1133">Transmembrane helix</keyword>
<reference evidence="3 4" key="1">
    <citation type="submission" date="2014-02" db="EMBL/GenBank/DDBJ databases">
        <title>The genome sequence of Colletotrichum simmondsii CBS122122.</title>
        <authorList>
            <person name="Baroncelli R."/>
            <person name="Thon M.R."/>
        </authorList>
    </citation>
    <scope>NUCLEOTIDE SEQUENCE [LARGE SCALE GENOMIC DNA]</scope>
    <source>
        <strain evidence="3 4">CBS122122</strain>
    </source>
</reference>
<gene>
    <name evidence="3" type="ORF">CSIM01_06635</name>
</gene>
<name>A0A135SUI2_9PEZI</name>
<sequence>MHAIPEQASNVHVRIASYSSFGYLPIRRPSLQLQPQNVPHLFLHLTCSCLTARIPRQSIYKNVPSDSFHPHMQRNFLKTSLLPLSHSTPFACISLFCPLVVIIIFAASPSRGQAADTKQVTAPLPAPATTHHLPYVAQLVLIKGSTIAPDSRHISLEIFQSLLSHRLARLASFYLPYCSARSRSRQRSAPSQHSPQAGLPSERADTTNPSS</sequence>
<feature type="transmembrane region" description="Helical" evidence="2">
    <location>
        <begin position="88"/>
        <end position="108"/>
    </location>
</feature>
<dbReference type="Proteomes" id="UP000070328">
    <property type="component" value="Unassembled WGS sequence"/>
</dbReference>
<evidence type="ECO:0000256" key="1">
    <source>
        <dbReference type="SAM" id="MobiDB-lite"/>
    </source>
</evidence>
<feature type="compositionally biased region" description="Low complexity" evidence="1">
    <location>
        <begin position="187"/>
        <end position="197"/>
    </location>
</feature>
<organism evidence="3 4">
    <name type="scientific">Colletotrichum simmondsii</name>
    <dbReference type="NCBI Taxonomy" id="703756"/>
    <lineage>
        <taxon>Eukaryota</taxon>
        <taxon>Fungi</taxon>
        <taxon>Dikarya</taxon>
        <taxon>Ascomycota</taxon>
        <taxon>Pezizomycotina</taxon>
        <taxon>Sordariomycetes</taxon>
        <taxon>Hypocreomycetidae</taxon>
        <taxon>Glomerellales</taxon>
        <taxon>Glomerellaceae</taxon>
        <taxon>Colletotrichum</taxon>
        <taxon>Colletotrichum acutatum species complex</taxon>
    </lineage>
</organism>
<keyword evidence="2" id="KW-0472">Membrane</keyword>